<organism evidence="2">
    <name type="scientific">Arundo donax</name>
    <name type="common">Giant reed</name>
    <name type="synonym">Donax arundinaceus</name>
    <dbReference type="NCBI Taxonomy" id="35708"/>
    <lineage>
        <taxon>Eukaryota</taxon>
        <taxon>Viridiplantae</taxon>
        <taxon>Streptophyta</taxon>
        <taxon>Embryophyta</taxon>
        <taxon>Tracheophyta</taxon>
        <taxon>Spermatophyta</taxon>
        <taxon>Magnoliopsida</taxon>
        <taxon>Liliopsida</taxon>
        <taxon>Poales</taxon>
        <taxon>Poaceae</taxon>
        <taxon>PACMAD clade</taxon>
        <taxon>Arundinoideae</taxon>
        <taxon>Arundineae</taxon>
        <taxon>Arundo</taxon>
    </lineage>
</organism>
<name>A0A0A9FUW2_ARUDO</name>
<keyword evidence="1" id="KW-1133">Transmembrane helix</keyword>
<keyword evidence="1" id="KW-0812">Transmembrane</keyword>
<dbReference type="AlphaFoldDB" id="A0A0A9FUW2"/>
<evidence type="ECO:0000256" key="1">
    <source>
        <dbReference type="SAM" id="Phobius"/>
    </source>
</evidence>
<reference evidence="2" key="1">
    <citation type="submission" date="2014-09" db="EMBL/GenBank/DDBJ databases">
        <authorList>
            <person name="Magalhaes I.L.F."/>
            <person name="Oliveira U."/>
            <person name="Santos F.R."/>
            <person name="Vidigal T.H.D.A."/>
            <person name="Brescovit A.D."/>
            <person name="Santos A.J."/>
        </authorList>
    </citation>
    <scope>NUCLEOTIDE SEQUENCE</scope>
    <source>
        <tissue evidence="2">Shoot tissue taken approximately 20 cm above the soil surface</tissue>
    </source>
</reference>
<accession>A0A0A9FUW2</accession>
<sequence>MDLYGDTQPYTLLFCIFLLHSIACLQLIQIFKASIIYGCIASNNTNS</sequence>
<protein>
    <submittedName>
        <fullName evidence="2">Uncharacterized protein</fullName>
    </submittedName>
</protein>
<keyword evidence="1" id="KW-0472">Membrane</keyword>
<dbReference type="EMBL" id="GBRH01181276">
    <property type="protein sequence ID" value="JAE16620.1"/>
    <property type="molecule type" value="Transcribed_RNA"/>
</dbReference>
<proteinExistence type="predicted"/>
<evidence type="ECO:0000313" key="2">
    <source>
        <dbReference type="EMBL" id="JAE16620.1"/>
    </source>
</evidence>
<feature type="transmembrane region" description="Helical" evidence="1">
    <location>
        <begin position="12"/>
        <end position="31"/>
    </location>
</feature>
<reference evidence="2" key="2">
    <citation type="journal article" date="2015" name="Data Brief">
        <title>Shoot transcriptome of the giant reed, Arundo donax.</title>
        <authorList>
            <person name="Barrero R.A."/>
            <person name="Guerrero F.D."/>
            <person name="Moolhuijzen P."/>
            <person name="Goolsby J.A."/>
            <person name="Tidwell J."/>
            <person name="Bellgard S.E."/>
            <person name="Bellgard M.I."/>
        </authorList>
    </citation>
    <scope>NUCLEOTIDE SEQUENCE</scope>
    <source>
        <tissue evidence="2">Shoot tissue taken approximately 20 cm above the soil surface</tissue>
    </source>
</reference>